<feature type="domain" description="BMC" evidence="5">
    <location>
        <begin position="5"/>
        <end position="90"/>
    </location>
</feature>
<feature type="compositionally biased region" description="Low complexity" evidence="4">
    <location>
        <begin position="164"/>
        <end position="197"/>
    </location>
</feature>
<dbReference type="Proteomes" id="UP000186221">
    <property type="component" value="Unassembled WGS sequence"/>
</dbReference>
<comment type="subcellular location">
    <subcellularLocation>
        <location evidence="1">Bacterial microcompartment</location>
    </subcellularLocation>
</comment>
<keyword evidence="7" id="KW-1185">Reference proteome</keyword>
<evidence type="ECO:0000256" key="2">
    <source>
        <dbReference type="ARBA" id="ARBA00024446"/>
    </source>
</evidence>
<gene>
    <name evidence="6" type="ORF">SAMN05421580_11235</name>
</gene>
<feature type="compositionally biased region" description="Low complexity" evidence="4">
    <location>
        <begin position="145"/>
        <end position="155"/>
    </location>
</feature>
<dbReference type="RefSeq" id="WP_076486060.1">
    <property type="nucleotide sequence ID" value="NZ_FTOG01000012.1"/>
</dbReference>
<evidence type="ECO:0000313" key="7">
    <source>
        <dbReference type="Proteomes" id="UP000186221"/>
    </source>
</evidence>
<evidence type="ECO:0000259" key="5">
    <source>
        <dbReference type="PROSITE" id="PS51930"/>
    </source>
</evidence>
<dbReference type="InterPro" id="IPR037233">
    <property type="entry name" value="CcmK-like_sf"/>
</dbReference>
<dbReference type="InterPro" id="IPR050575">
    <property type="entry name" value="BMC_shell"/>
</dbReference>
<dbReference type="SMART" id="SM00877">
    <property type="entry name" value="BMC"/>
    <property type="match status" value="1"/>
</dbReference>
<dbReference type="GO" id="GO:0031469">
    <property type="term" value="C:bacterial microcompartment"/>
    <property type="evidence" value="ECO:0007669"/>
    <property type="project" value="UniProtKB-SubCell"/>
</dbReference>
<evidence type="ECO:0000313" key="6">
    <source>
        <dbReference type="EMBL" id="SIT16167.1"/>
    </source>
</evidence>
<dbReference type="InterPro" id="IPR000249">
    <property type="entry name" value="BMC_dom"/>
</dbReference>
<organism evidence="6 7">
    <name type="scientific">Rhodobacter aestuarii</name>
    <dbReference type="NCBI Taxonomy" id="453582"/>
    <lineage>
        <taxon>Bacteria</taxon>
        <taxon>Pseudomonadati</taxon>
        <taxon>Pseudomonadota</taxon>
        <taxon>Alphaproteobacteria</taxon>
        <taxon>Rhodobacterales</taxon>
        <taxon>Rhodobacter group</taxon>
        <taxon>Rhodobacter</taxon>
    </lineage>
</organism>
<dbReference type="InterPro" id="IPR044872">
    <property type="entry name" value="CcmK/CsoS1_BMC"/>
</dbReference>
<name>A0A1N7Q0N6_9RHOB</name>
<dbReference type="PROSITE" id="PS51930">
    <property type="entry name" value="BMC_2"/>
    <property type="match status" value="1"/>
</dbReference>
<dbReference type="CDD" id="cd07045">
    <property type="entry name" value="BMC_CcmK_like"/>
    <property type="match status" value="1"/>
</dbReference>
<dbReference type="EMBL" id="FTOG01000012">
    <property type="protein sequence ID" value="SIT16167.1"/>
    <property type="molecule type" value="Genomic_DNA"/>
</dbReference>
<dbReference type="PANTHER" id="PTHR33941">
    <property type="entry name" value="PROPANEDIOL UTILIZATION PROTEIN PDUA"/>
    <property type="match status" value="1"/>
</dbReference>
<feature type="region of interest" description="Disordered" evidence="4">
    <location>
        <begin position="145"/>
        <end position="225"/>
    </location>
</feature>
<evidence type="ECO:0000256" key="1">
    <source>
        <dbReference type="ARBA" id="ARBA00024322"/>
    </source>
</evidence>
<dbReference type="PANTHER" id="PTHR33941:SF11">
    <property type="entry name" value="BACTERIAL MICROCOMPARTMENT SHELL PROTEIN PDUJ"/>
    <property type="match status" value="1"/>
</dbReference>
<dbReference type="SUPFAM" id="SSF143414">
    <property type="entry name" value="CcmK-like"/>
    <property type="match status" value="1"/>
</dbReference>
<dbReference type="OrthoDB" id="9812608at2"/>
<sequence>MSEQSLGLIETLGLTTAVAAADAAMKSANVTLVGYEFAKGDGMTMVKLRGDVGAVKAAIAAAEAAAGRVGRVVATRVIARPARGLALIVDSQETVGLAKAESGDAPAEVTPPQAPVQEALTLSETPDAGVTETPVPPAAEVPATALEETPAPEPTAEVDPEITPEPVVETAAPEAETPAPEAVSEPAPVSSPEAAQEPEPKAEPAPKPAAKPTHSGRPGRGPKRR</sequence>
<accession>A0A1N7Q0N6</accession>
<reference evidence="7" key="1">
    <citation type="submission" date="2017-01" db="EMBL/GenBank/DDBJ databases">
        <authorList>
            <person name="Varghese N."/>
            <person name="Submissions S."/>
        </authorList>
    </citation>
    <scope>NUCLEOTIDE SEQUENCE [LARGE SCALE GENOMIC DNA]</scope>
    <source>
        <strain evidence="7">DSM 19945</strain>
    </source>
</reference>
<comment type="similarity">
    <text evidence="3">Belongs to the bacterial microcompartments protein family.</text>
</comment>
<evidence type="ECO:0000256" key="4">
    <source>
        <dbReference type="SAM" id="MobiDB-lite"/>
    </source>
</evidence>
<dbReference type="AlphaFoldDB" id="A0A1N7Q0N6"/>
<proteinExistence type="inferred from homology"/>
<dbReference type="Gene3D" id="3.30.70.1710">
    <property type="match status" value="1"/>
</dbReference>
<dbReference type="STRING" id="453582.SAMN05421580_11235"/>
<protein>
    <submittedName>
        <fullName evidence="6">BMC domain-containing protein</fullName>
    </submittedName>
</protein>
<evidence type="ECO:0000256" key="3">
    <source>
        <dbReference type="PROSITE-ProRule" id="PRU01278"/>
    </source>
</evidence>
<keyword evidence="2" id="KW-1283">Bacterial microcompartment</keyword>
<dbReference type="Pfam" id="PF00936">
    <property type="entry name" value="BMC"/>
    <property type="match status" value="1"/>
</dbReference>